<dbReference type="InterPro" id="IPR036390">
    <property type="entry name" value="WH_DNA-bd_sf"/>
</dbReference>
<proteinExistence type="predicted"/>
<dbReference type="InterPro" id="IPR028349">
    <property type="entry name" value="PafC-like"/>
</dbReference>
<dbReference type="InterPro" id="IPR036388">
    <property type="entry name" value="WH-like_DNA-bd_sf"/>
</dbReference>
<dbReference type="Proteomes" id="UP000182204">
    <property type="component" value="Chromosome"/>
</dbReference>
<gene>
    <name evidence="4" type="ORF">NPD5_1268</name>
</gene>
<dbReference type="InterPro" id="IPR026881">
    <property type="entry name" value="WYL_dom"/>
</dbReference>
<dbReference type="AlphaFoldDB" id="A0A1L3NJH4"/>
<dbReference type="PROSITE" id="PS52050">
    <property type="entry name" value="WYL"/>
    <property type="match status" value="1"/>
</dbReference>
<dbReference type="InterPro" id="IPR013196">
    <property type="entry name" value="HTH_11"/>
</dbReference>
<dbReference type="Pfam" id="PF25583">
    <property type="entry name" value="WCX"/>
    <property type="match status" value="1"/>
</dbReference>
<accession>A0A1L3NJH4</accession>
<organism evidence="4 5">
    <name type="scientific">Clostridium sporogenes</name>
    <dbReference type="NCBI Taxonomy" id="1509"/>
    <lineage>
        <taxon>Bacteria</taxon>
        <taxon>Bacillati</taxon>
        <taxon>Bacillota</taxon>
        <taxon>Clostridia</taxon>
        <taxon>Eubacteriales</taxon>
        <taxon>Clostridiaceae</taxon>
        <taxon>Clostridium</taxon>
    </lineage>
</organism>
<sequence>MLKCEVKGKYFINHFTFNILQNKGKFMSKVGNVFKMLILLKSRGKMKINDIARELEVDERQVRRYRNDLEQAGIYIEYTSGRYGGYQYEEQDYLLDLNLTKEERSVILMALEQLKYDNFICYRDFKLIVDKINCLSERENNDLIHAEYFIKNTRINYNYEREKNIWIDINAAIITRNKIKIKYNSLNTGEKERIVRPYAVFQYKGSMYFVGYCELRQKIREFKISRIMSYEILGEKFERAHNFNFKEYMKDCFGIFKDEEIELKLKIKHPMSQIVKERIWADNQKIIDIEDKAIMFQAKVRGITEVKSWILSMGQSVEVLEPKSLRRNIENEIEKMIKIYKKVNWDLNMSGL</sequence>
<protein>
    <submittedName>
        <fullName evidence="4">Transcriptional regulator family protein</fullName>
    </submittedName>
</protein>
<dbReference type="EMBL" id="CP013243">
    <property type="protein sequence ID" value="APH16253.1"/>
    <property type="molecule type" value="Genomic_DNA"/>
</dbReference>
<dbReference type="PIRSF" id="PIRSF016838">
    <property type="entry name" value="PafC"/>
    <property type="match status" value="1"/>
</dbReference>
<feature type="domain" description="WCX" evidence="3">
    <location>
        <begin position="260"/>
        <end position="336"/>
    </location>
</feature>
<dbReference type="SUPFAM" id="SSF46785">
    <property type="entry name" value="Winged helix' DNA-binding domain"/>
    <property type="match status" value="1"/>
</dbReference>
<evidence type="ECO:0000313" key="4">
    <source>
        <dbReference type="EMBL" id="APH16253.1"/>
    </source>
</evidence>
<evidence type="ECO:0000259" key="1">
    <source>
        <dbReference type="Pfam" id="PF08279"/>
    </source>
</evidence>
<dbReference type="PANTHER" id="PTHR34580:SF1">
    <property type="entry name" value="PROTEIN PAFC"/>
    <property type="match status" value="1"/>
</dbReference>
<dbReference type="InterPro" id="IPR051534">
    <property type="entry name" value="CBASS_pafABC_assoc_protein"/>
</dbReference>
<feature type="domain" description="WYL" evidence="2">
    <location>
        <begin position="168"/>
        <end position="231"/>
    </location>
</feature>
<dbReference type="Pfam" id="PF08279">
    <property type="entry name" value="HTH_11"/>
    <property type="match status" value="1"/>
</dbReference>
<evidence type="ECO:0000259" key="3">
    <source>
        <dbReference type="Pfam" id="PF25583"/>
    </source>
</evidence>
<dbReference type="PANTHER" id="PTHR34580">
    <property type="match status" value="1"/>
</dbReference>
<dbReference type="InterPro" id="IPR057727">
    <property type="entry name" value="WCX_dom"/>
</dbReference>
<reference evidence="4 5" key="1">
    <citation type="submission" date="2015-11" db="EMBL/GenBank/DDBJ databases">
        <authorList>
            <person name="Hill K.K."/>
            <person name="Shirey T.B."/>
            <person name="Raphael B."/>
            <person name="Daligault H.E."/>
            <person name="Davenport K.W."/>
            <person name="Bruce D.C."/>
            <person name="Foley B.T."/>
            <person name="Johnson S.L."/>
        </authorList>
    </citation>
    <scope>NUCLEOTIDE SEQUENCE [LARGE SCALE GENOMIC DNA]</scope>
    <source>
        <strain evidence="4 5">CDC_1632</strain>
    </source>
</reference>
<evidence type="ECO:0000259" key="2">
    <source>
        <dbReference type="Pfam" id="PF13280"/>
    </source>
</evidence>
<dbReference type="Gene3D" id="1.10.10.10">
    <property type="entry name" value="Winged helix-like DNA-binding domain superfamily/Winged helix DNA-binding domain"/>
    <property type="match status" value="1"/>
</dbReference>
<evidence type="ECO:0000313" key="5">
    <source>
        <dbReference type="Proteomes" id="UP000182204"/>
    </source>
</evidence>
<feature type="domain" description="Helix-turn-helix type 11" evidence="1">
    <location>
        <begin position="34"/>
        <end position="87"/>
    </location>
</feature>
<name>A0A1L3NJH4_CLOSG</name>
<dbReference type="Pfam" id="PF13280">
    <property type="entry name" value="WYL"/>
    <property type="match status" value="1"/>
</dbReference>